<dbReference type="Gene3D" id="1.20.1280.50">
    <property type="match status" value="2"/>
</dbReference>
<proteinExistence type="predicted"/>
<feature type="domain" description="F-box" evidence="1">
    <location>
        <begin position="12"/>
        <end position="53"/>
    </location>
</feature>
<protein>
    <recommendedName>
        <fullName evidence="1">F-box domain-containing protein</fullName>
    </recommendedName>
</protein>
<dbReference type="AlphaFoldDB" id="A0A4Y7KKH7"/>
<dbReference type="Pfam" id="PF00646">
    <property type="entry name" value="F-box"/>
    <property type="match status" value="1"/>
</dbReference>
<dbReference type="InterPro" id="IPR036047">
    <property type="entry name" value="F-box-like_dom_sf"/>
</dbReference>
<dbReference type="PANTHER" id="PTHR39741">
    <property type="entry name" value="F-BOX DOMAIN CONTAINING PROTEIN, EXPRESSED"/>
    <property type="match status" value="1"/>
</dbReference>
<feature type="domain" description="F-box" evidence="1">
    <location>
        <begin position="764"/>
        <end position="804"/>
    </location>
</feature>
<organism evidence="2 3">
    <name type="scientific">Papaver somniferum</name>
    <name type="common">Opium poppy</name>
    <dbReference type="NCBI Taxonomy" id="3469"/>
    <lineage>
        <taxon>Eukaryota</taxon>
        <taxon>Viridiplantae</taxon>
        <taxon>Streptophyta</taxon>
        <taxon>Embryophyta</taxon>
        <taxon>Tracheophyta</taxon>
        <taxon>Spermatophyta</taxon>
        <taxon>Magnoliopsida</taxon>
        <taxon>Ranunculales</taxon>
        <taxon>Papaveraceae</taxon>
        <taxon>Papaveroideae</taxon>
        <taxon>Papaver</taxon>
    </lineage>
</organism>
<accession>A0A4Y7KKH7</accession>
<evidence type="ECO:0000259" key="1">
    <source>
        <dbReference type="SMART" id="SM00256"/>
    </source>
</evidence>
<name>A0A4Y7KKH7_PAPSO</name>
<dbReference type="SMART" id="SM00256">
    <property type="entry name" value="FBOX"/>
    <property type="match status" value="2"/>
</dbReference>
<dbReference type="PANTHER" id="PTHR39741:SF2">
    <property type="entry name" value="F-BOX DOMAIN-CONTAINING PROTEIN"/>
    <property type="match status" value="1"/>
</dbReference>
<dbReference type="EMBL" id="CM010722">
    <property type="protein sequence ID" value="RZC72872.1"/>
    <property type="molecule type" value="Genomic_DNA"/>
</dbReference>
<reference evidence="2 3" key="1">
    <citation type="journal article" date="2018" name="Science">
        <title>The opium poppy genome and morphinan production.</title>
        <authorList>
            <person name="Guo L."/>
            <person name="Winzer T."/>
            <person name="Yang X."/>
            <person name="Li Y."/>
            <person name="Ning Z."/>
            <person name="He Z."/>
            <person name="Teodor R."/>
            <person name="Lu Y."/>
            <person name="Bowser T.A."/>
            <person name="Graham I.A."/>
            <person name="Ye K."/>
        </authorList>
    </citation>
    <scope>NUCLEOTIDE SEQUENCE [LARGE SCALE GENOMIC DNA]</scope>
    <source>
        <strain evidence="3">cv. HN1</strain>
        <tissue evidence="2">Leaves</tissue>
    </source>
</reference>
<dbReference type="InterPro" id="IPR055336">
    <property type="entry name" value="At4g00755-like"/>
</dbReference>
<dbReference type="Proteomes" id="UP000316621">
    <property type="component" value="Chromosome 8"/>
</dbReference>
<dbReference type="Gramene" id="RZC72872">
    <property type="protein sequence ID" value="RZC72872"/>
    <property type="gene ID" value="C5167_048356"/>
</dbReference>
<evidence type="ECO:0000313" key="3">
    <source>
        <dbReference type="Proteomes" id="UP000316621"/>
    </source>
</evidence>
<sequence length="1028" mass="116676">MEGSCIDFVVLLNSDLSFKIISNLNNPADVVRASSVSRFWRQFAKDVRFRMGHVREPQRERYLTSDYGAGKSIEDHVVWTYTSKKFPMRQDGYLQKFKLPEPVLAISGLLQIELLGRVQAGVYNETSSNITAIEENNIIEPLEVETAGSVEVEKLKKNHQIYALLARGLAPSLTKECIFEAISASSTDHSPEEMIHLTLEPSDRVYGRPSYWSSMGESNPEVPQTLTYKLVTELCFITEINIQLFQDSASSAVRGLTVAGDISLHWDTSSSYQVITNGVSKSLCFRCCPETSCAIKAIEHDNIIELLEVETNGSVEMEKLKRNHRVYAFLARVLNGGASYWSSRGEINPDVPETLTYKLVPDLRFITKIRIHLIQGDYKPYPTSFEDHVVWTYTSEKFTLVQIDGIIESRLYLDSPRFNNFDGFYHWKENCLRTSSLPEPVFAIGGYLQVISFLSRWTILGNTLLKYKPVKATGGKYYEWGEFGGAVMIASEFSKILYLRLFPETSGVIAAIEENNIIEPSEVETTGSVEVEKLKKNHQIYALLARGLAPSLTKDCIFEAISASSTDHYPEEMIHLTLEPTDRVYRRPSYWSSLGESNPEVPETLTYKLVSKLCFITEINIQPFQVFYDDFPICSAKAVRFRVGHVRDLQRERYLIGDYRAGRRSIEDQVVWTYTSEKFPMVQENCLQNFKLPEPVLAVGGLLQIELITQVQVVGRPLRDDFVAELIDQSRKCVLKYNPETATWFGSPKLLTGMADSRDFLPLLNHDMSLKIFSYLGSADVVRASAVSHSWRAFVIANGVSKSLCLRRYPETSCAIKAIEEENIIEPLEVETNGNVEMEKLKKNHRVYAFLARGGESYWSSERESNPDLPETLTYKLVPKLCFITKIRVQLFQASAKAVRFRMGHFRTPERETDLVGDYEAHPRSIEDHEVWTYTSQKFPMLQETCLQMFSLPKPVFAIGGLLQIELLDRVPGPLHVRVSQVEVVGRQLTGDFIVEPIGCSGEYALKHIPGTECTRYYQCGDCGRCCQ</sequence>
<dbReference type="Pfam" id="PF12937">
    <property type="entry name" value="F-box-like"/>
    <property type="match status" value="1"/>
</dbReference>
<keyword evidence="3" id="KW-1185">Reference proteome</keyword>
<gene>
    <name evidence="2" type="ORF">C5167_048356</name>
</gene>
<evidence type="ECO:0000313" key="2">
    <source>
        <dbReference type="EMBL" id="RZC72872.1"/>
    </source>
</evidence>
<dbReference type="SUPFAM" id="SSF81383">
    <property type="entry name" value="F-box domain"/>
    <property type="match status" value="2"/>
</dbReference>
<dbReference type="InterPro" id="IPR001810">
    <property type="entry name" value="F-box_dom"/>
</dbReference>